<keyword evidence="3" id="KW-1185">Reference proteome</keyword>
<dbReference type="Proteomes" id="UP001233172">
    <property type="component" value="Unassembled WGS sequence"/>
</dbReference>
<feature type="compositionally biased region" description="Basic and acidic residues" evidence="1">
    <location>
        <begin position="184"/>
        <end position="193"/>
    </location>
</feature>
<dbReference type="AlphaFoldDB" id="A0AAD8AX89"/>
<sequence length="225" mass="26175">MMRHTLRINITSIYKAITNYIQRNYNTPSSQCISRSGLTTPHPNASGNSQIPSLQLRLDSSRVPSLRPQYWGKKTTQRTPSQDKTRELHLKTKQENSISRQNKRTPSQDKTRELHLKTKQENSISRQNKRTPSQDKTRELHLKTKQENSISRQNKRTPSQDKTRELHLKTKQENSISRQNKRTPSQDKTREQCHQYSASLETKPIKPYGAQKKIPSKMRTTNSSS</sequence>
<feature type="compositionally biased region" description="Basic and acidic residues" evidence="1">
    <location>
        <begin position="158"/>
        <end position="172"/>
    </location>
</feature>
<feature type="region of interest" description="Disordered" evidence="1">
    <location>
        <begin position="28"/>
        <end position="225"/>
    </location>
</feature>
<name>A0AAD8AX89_BIOPF</name>
<feature type="compositionally biased region" description="Basic and acidic residues" evidence="1">
    <location>
        <begin position="132"/>
        <end position="146"/>
    </location>
</feature>
<feature type="compositionally biased region" description="Basic and acidic residues" evidence="1">
    <location>
        <begin position="81"/>
        <end position="94"/>
    </location>
</feature>
<feature type="compositionally biased region" description="Polar residues" evidence="1">
    <location>
        <begin position="28"/>
        <end position="53"/>
    </location>
</feature>
<evidence type="ECO:0000313" key="3">
    <source>
        <dbReference type="Proteomes" id="UP001233172"/>
    </source>
</evidence>
<organism evidence="2 3">
    <name type="scientific">Biomphalaria pfeifferi</name>
    <name type="common">Bloodfluke planorb</name>
    <name type="synonym">Freshwater snail</name>
    <dbReference type="NCBI Taxonomy" id="112525"/>
    <lineage>
        <taxon>Eukaryota</taxon>
        <taxon>Metazoa</taxon>
        <taxon>Spiralia</taxon>
        <taxon>Lophotrochozoa</taxon>
        <taxon>Mollusca</taxon>
        <taxon>Gastropoda</taxon>
        <taxon>Heterobranchia</taxon>
        <taxon>Euthyneura</taxon>
        <taxon>Panpulmonata</taxon>
        <taxon>Hygrophila</taxon>
        <taxon>Lymnaeoidea</taxon>
        <taxon>Planorbidae</taxon>
        <taxon>Biomphalaria</taxon>
    </lineage>
</organism>
<dbReference type="EMBL" id="JASAOG010000203">
    <property type="protein sequence ID" value="KAK0044159.1"/>
    <property type="molecule type" value="Genomic_DNA"/>
</dbReference>
<reference evidence="2" key="1">
    <citation type="journal article" date="2023" name="PLoS Negl. Trop. Dis.">
        <title>A genome sequence for Biomphalaria pfeifferi, the major vector snail for the human-infecting parasite Schistosoma mansoni.</title>
        <authorList>
            <person name="Bu L."/>
            <person name="Lu L."/>
            <person name="Laidemitt M.R."/>
            <person name="Zhang S.M."/>
            <person name="Mutuku M."/>
            <person name="Mkoji G."/>
            <person name="Steinauer M."/>
            <person name="Loker E.S."/>
        </authorList>
    </citation>
    <scope>NUCLEOTIDE SEQUENCE</scope>
    <source>
        <strain evidence="2">KasaAsao</strain>
    </source>
</reference>
<feature type="compositionally biased region" description="Basic and acidic residues" evidence="1">
    <location>
        <begin position="106"/>
        <end position="120"/>
    </location>
</feature>
<comment type="caution">
    <text evidence="2">The sequence shown here is derived from an EMBL/GenBank/DDBJ whole genome shotgun (WGS) entry which is preliminary data.</text>
</comment>
<gene>
    <name evidence="2" type="ORF">Bpfe_026398</name>
</gene>
<evidence type="ECO:0000313" key="2">
    <source>
        <dbReference type="EMBL" id="KAK0044159.1"/>
    </source>
</evidence>
<reference evidence="2" key="2">
    <citation type="submission" date="2023-04" db="EMBL/GenBank/DDBJ databases">
        <authorList>
            <person name="Bu L."/>
            <person name="Lu L."/>
            <person name="Laidemitt M.R."/>
            <person name="Zhang S.M."/>
            <person name="Mutuku M."/>
            <person name="Mkoji G."/>
            <person name="Steinauer M."/>
            <person name="Loker E.S."/>
        </authorList>
    </citation>
    <scope>NUCLEOTIDE SEQUENCE</scope>
    <source>
        <strain evidence="2">KasaAsao</strain>
        <tissue evidence="2">Whole Snail</tissue>
    </source>
</reference>
<evidence type="ECO:0000256" key="1">
    <source>
        <dbReference type="SAM" id="MobiDB-lite"/>
    </source>
</evidence>
<accession>A0AAD8AX89</accession>
<proteinExistence type="predicted"/>
<protein>
    <submittedName>
        <fullName evidence="2">Uncharacterized protein</fullName>
    </submittedName>
</protein>